<name>A0A932I1R0_UNCTE</name>
<evidence type="ECO:0000313" key="3">
    <source>
        <dbReference type="Proteomes" id="UP000782312"/>
    </source>
</evidence>
<evidence type="ECO:0000313" key="2">
    <source>
        <dbReference type="EMBL" id="MBI3129098.1"/>
    </source>
</evidence>
<dbReference type="InterPro" id="IPR029046">
    <property type="entry name" value="LolA/LolB/LppX"/>
</dbReference>
<dbReference type="SUPFAM" id="SSF89392">
    <property type="entry name" value="Prokaryotic lipoproteins and lipoprotein localization factors"/>
    <property type="match status" value="1"/>
</dbReference>
<dbReference type="Proteomes" id="UP000782312">
    <property type="component" value="Unassembled WGS sequence"/>
</dbReference>
<organism evidence="2 3">
    <name type="scientific">Tectimicrobiota bacterium</name>
    <dbReference type="NCBI Taxonomy" id="2528274"/>
    <lineage>
        <taxon>Bacteria</taxon>
        <taxon>Pseudomonadati</taxon>
        <taxon>Nitrospinota/Tectimicrobiota group</taxon>
        <taxon>Candidatus Tectimicrobiota</taxon>
    </lineage>
</organism>
<protein>
    <submittedName>
        <fullName evidence="2">Outer membrane lipoprotein carrier protein LolA</fullName>
    </submittedName>
</protein>
<gene>
    <name evidence="2" type="ORF">HYZ11_15945</name>
</gene>
<keyword evidence="2" id="KW-0449">Lipoprotein</keyword>
<comment type="caution">
    <text evidence="2">The sequence shown here is derived from an EMBL/GenBank/DDBJ whole genome shotgun (WGS) entry which is preliminary data.</text>
</comment>
<sequence length="218" mass="24438">MGAEAPRGERPRADALIGSLQRKYEATVALEADFEQENELRSLGQTTRSKGKIWLRKPGRVRVEYIEPEKQLVVSDGSKLWVHTPKLNQVIESEVTSAPSTPFVFLAGKGDLRKSFDVKVEDFGLPPRQEGAWKAGQPHRLSLTPRQPQPGFKKMWLEVDPATFQITGVEYIDPLENRSRMRFSGIKEGGKIPDSLFQFQAPQGAEILRMPSPGAQSR</sequence>
<dbReference type="PANTHER" id="PTHR35869:SF1">
    <property type="entry name" value="OUTER-MEMBRANE LIPOPROTEIN CARRIER PROTEIN"/>
    <property type="match status" value="1"/>
</dbReference>
<reference evidence="2" key="1">
    <citation type="submission" date="2020-07" db="EMBL/GenBank/DDBJ databases">
        <title>Huge and variable diversity of episymbiotic CPR bacteria and DPANN archaea in groundwater ecosystems.</title>
        <authorList>
            <person name="He C.Y."/>
            <person name="Keren R."/>
            <person name="Whittaker M."/>
            <person name="Farag I.F."/>
            <person name="Doudna J."/>
            <person name="Cate J.H.D."/>
            <person name="Banfield J.F."/>
        </authorList>
    </citation>
    <scope>NUCLEOTIDE SEQUENCE</scope>
    <source>
        <strain evidence="2">NC_groundwater_763_Ag_S-0.2um_68_21</strain>
    </source>
</reference>
<dbReference type="Pfam" id="PF03548">
    <property type="entry name" value="LolA"/>
    <property type="match status" value="1"/>
</dbReference>
<proteinExistence type="predicted"/>
<dbReference type="Gene3D" id="2.50.20.10">
    <property type="entry name" value="Lipoprotein localisation LolA/LolB/LppX"/>
    <property type="match status" value="1"/>
</dbReference>
<dbReference type="CDD" id="cd16325">
    <property type="entry name" value="LolA"/>
    <property type="match status" value="1"/>
</dbReference>
<dbReference type="InterPro" id="IPR004564">
    <property type="entry name" value="OM_lipoprot_carrier_LolA-like"/>
</dbReference>
<dbReference type="PANTHER" id="PTHR35869">
    <property type="entry name" value="OUTER-MEMBRANE LIPOPROTEIN CARRIER PROTEIN"/>
    <property type="match status" value="1"/>
</dbReference>
<dbReference type="EMBL" id="JACPUR010000038">
    <property type="protein sequence ID" value="MBI3129098.1"/>
    <property type="molecule type" value="Genomic_DNA"/>
</dbReference>
<keyword evidence="1" id="KW-0732">Signal</keyword>
<dbReference type="AlphaFoldDB" id="A0A932I1R0"/>
<accession>A0A932I1R0</accession>
<evidence type="ECO:0000256" key="1">
    <source>
        <dbReference type="ARBA" id="ARBA00022729"/>
    </source>
</evidence>